<evidence type="ECO:0000313" key="3">
    <source>
        <dbReference type="Proteomes" id="UP000039865"/>
    </source>
</evidence>
<protein>
    <submittedName>
        <fullName evidence="2">Uncharacterized protein</fullName>
    </submittedName>
</protein>
<reference evidence="2 3" key="1">
    <citation type="submission" date="2014-06" db="EMBL/GenBank/DDBJ databases">
        <authorList>
            <person name="Swart Estienne"/>
        </authorList>
    </citation>
    <scope>NUCLEOTIDE SEQUENCE [LARGE SCALE GENOMIC DNA]</scope>
    <source>
        <strain evidence="2 3">130c</strain>
    </source>
</reference>
<dbReference type="EMBL" id="CCKQ01010491">
    <property type="protein sequence ID" value="CDW82010.1"/>
    <property type="molecule type" value="Genomic_DNA"/>
</dbReference>
<dbReference type="InParanoid" id="A0A078AID9"/>
<feature type="compositionally biased region" description="Low complexity" evidence="1">
    <location>
        <begin position="218"/>
        <end position="232"/>
    </location>
</feature>
<proteinExistence type="predicted"/>
<keyword evidence="3" id="KW-1185">Reference proteome</keyword>
<feature type="region of interest" description="Disordered" evidence="1">
    <location>
        <begin position="212"/>
        <end position="235"/>
    </location>
</feature>
<evidence type="ECO:0000313" key="2">
    <source>
        <dbReference type="EMBL" id="CDW82010.1"/>
    </source>
</evidence>
<gene>
    <name evidence="2" type="primary">Contig19494.g20667</name>
    <name evidence="2" type="ORF">STYLEM_11035</name>
</gene>
<dbReference type="Proteomes" id="UP000039865">
    <property type="component" value="Unassembled WGS sequence"/>
</dbReference>
<dbReference type="AlphaFoldDB" id="A0A078AID9"/>
<sequence>MLLENPRDFTRIQGSLVLIPTFINGRGIVFIDEIGHQQQRRTPVELPAKLHSHQQEKPKEMIIHRNTVAVLKSTDNQQQQQASIDMIDNVSIAETSMSVITITGQGMLKVIQRKVHLKNQSVLLLVEVLSVKYVLQVSILLKLPTQQNYANDQLVTQLNYTYLNLLSPKQMLSMVNIKYQHAQCLQKRTDLFVKCVSPQVCKLCDRYLPPSESKTPTNNSNSNNINSNNNNNPLTKANVQRFTLGKRQASETESEYINDYIQSYLEQNADAYIYMQDEISPQHQQQEFDIPSAQFSKRQKVQDSSLMNVTLGAFII</sequence>
<accession>A0A078AID9</accession>
<name>A0A078AID9_STYLE</name>
<organism evidence="2 3">
    <name type="scientific">Stylonychia lemnae</name>
    <name type="common">Ciliate</name>
    <dbReference type="NCBI Taxonomy" id="5949"/>
    <lineage>
        <taxon>Eukaryota</taxon>
        <taxon>Sar</taxon>
        <taxon>Alveolata</taxon>
        <taxon>Ciliophora</taxon>
        <taxon>Intramacronucleata</taxon>
        <taxon>Spirotrichea</taxon>
        <taxon>Stichotrichia</taxon>
        <taxon>Sporadotrichida</taxon>
        <taxon>Oxytrichidae</taxon>
        <taxon>Stylonychinae</taxon>
        <taxon>Stylonychia</taxon>
    </lineage>
</organism>
<evidence type="ECO:0000256" key="1">
    <source>
        <dbReference type="SAM" id="MobiDB-lite"/>
    </source>
</evidence>